<evidence type="ECO:0000256" key="4">
    <source>
        <dbReference type="ARBA" id="ARBA00022917"/>
    </source>
</evidence>
<dbReference type="PANTHER" id="PTHR42908">
    <property type="entry name" value="TRANSLATION ELONGATION FACTOR-RELATED"/>
    <property type="match status" value="1"/>
</dbReference>
<name>A0A8X6UW57_TRICX</name>
<comment type="caution">
    <text evidence="8">The sequence shown here is derived from an EMBL/GenBank/DDBJ whole genome shotgun (WGS) entry which is preliminary data.</text>
</comment>
<keyword evidence="2" id="KW-0547">Nucleotide-binding</keyword>
<keyword evidence="3" id="KW-0251">Elongation factor</keyword>
<keyword evidence="7" id="KW-0472">Membrane</keyword>
<keyword evidence="5" id="KW-0342">GTP-binding</keyword>
<feature type="transmembrane region" description="Helical" evidence="7">
    <location>
        <begin position="447"/>
        <end position="466"/>
    </location>
</feature>
<evidence type="ECO:0000256" key="7">
    <source>
        <dbReference type="SAM" id="Phobius"/>
    </source>
</evidence>
<dbReference type="InterPro" id="IPR035647">
    <property type="entry name" value="EFG_III/V"/>
</dbReference>
<proteinExistence type="predicted"/>
<dbReference type="AlphaFoldDB" id="A0A8X6UW57"/>
<keyword evidence="7" id="KW-0812">Transmembrane</keyword>
<evidence type="ECO:0000256" key="2">
    <source>
        <dbReference type="ARBA" id="ARBA00022741"/>
    </source>
</evidence>
<dbReference type="GO" id="GO:0005829">
    <property type="term" value="C:cytosol"/>
    <property type="evidence" value="ECO:0007669"/>
    <property type="project" value="TreeGrafter"/>
</dbReference>
<keyword evidence="9" id="KW-1185">Reference proteome</keyword>
<evidence type="ECO:0000313" key="9">
    <source>
        <dbReference type="Proteomes" id="UP000887159"/>
    </source>
</evidence>
<dbReference type="GO" id="GO:1990904">
    <property type="term" value="C:ribonucleoprotein complex"/>
    <property type="evidence" value="ECO:0007669"/>
    <property type="project" value="TreeGrafter"/>
</dbReference>
<keyword evidence="4" id="KW-0648">Protein biosynthesis</keyword>
<dbReference type="GO" id="GO:0003746">
    <property type="term" value="F:translation elongation factor activity"/>
    <property type="evidence" value="ECO:0007669"/>
    <property type="project" value="UniProtKB-KW"/>
</dbReference>
<keyword evidence="1" id="KW-0963">Cytoplasm</keyword>
<sequence>MEASGTYESDSENETNDSSMQADSMGKNLDLEINKIHVDNGSQNKKNIIYVNSNVNVNYSDIENTISKFNAEPHEIINNWIKHFENIAELFCLSNLEKFVFEKRSLCGLAKLFIQTELQINSWEKLKQALIDEFSLEINSALLHELLRNRKIRDCETASEYFLKMKVLCNSGKIDDSVLMLYVIKDDIQIDDHKCNVEICVANDDAMLYDVIIGLNVLMQGETIINENCITIRNKPKCTNEVANLSVLPIKLSPVDNEVNIAPDISQIYELKKKTITPNLMPVKKDGLHVKDAQRTVTVSPVVKVPVELQHPSVLPKLDDDLKRLEKSDPMIQCITEKPDIVEDTEELHLENCLKDVKEDKACIPLKKTDPVVVVPESVPKEVKRRAYEKRCPRIKENKDCYFIPKHRQKIENSVDYCDHCVLCRLEDQPIPGWPCGAGRYFKATPIILLLMLTNALSVLGACQWLDARRGWGRRKKETRYDAIEGRRMHG</sequence>
<accession>A0A8X6UW57</accession>
<dbReference type="SUPFAM" id="SSF54980">
    <property type="entry name" value="EF-G C-terminal domain-like"/>
    <property type="match status" value="1"/>
</dbReference>
<dbReference type="GO" id="GO:0003924">
    <property type="term" value="F:GTPase activity"/>
    <property type="evidence" value="ECO:0007669"/>
    <property type="project" value="TreeGrafter"/>
</dbReference>
<evidence type="ECO:0000313" key="8">
    <source>
        <dbReference type="EMBL" id="GFX86342.1"/>
    </source>
</evidence>
<dbReference type="PANTHER" id="PTHR42908:SF10">
    <property type="entry name" value="EUKARYOTIC TRANSLATION ELONGATION FACTOR 2"/>
    <property type="match status" value="1"/>
</dbReference>
<dbReference type="FunFam" id="3.30.70.870:FF:000002">
    <property type="entry name" value="Translation elongation factor 2"/>
    <property type="match status" value="1"/>
</dbReference>
<dbReference type="GO" id="GO:0005525">
    <property type="term" value="F:GTP binding"/>
    <property type="evidence" value="ECO:0007669"/>
    <property type="project" value="UniProtKB-KW"/>
</dbReference>
<evidence type="ECO:0000256" key="6">
    <source>
        <dbReference type="SAM" id="MobiDB-lite"/>
    </source>
</evidence>
<protein>
    <submittedName>
        <fullName evidence="8">Retrovirus-related Pol polyprotein from transposon 297</fullName>
    </submittedName>
</protein>
<dbReference type="Gene3D" id="3.30.70.870">
    <property type="entry name" value="Elongation Factor G (Translational Gtpase), domain 3"/>
    <property type="match status" value="1"/>
</dbReference>
<evidence type="ECO:0000256" key="3">
    <source>
        <dbReference type="ARBA" id="ARBA00022768"/>
    </source>
</evidence>
<dbReference type="EMBL" id="BMAU01021004">
    <property type="protein sequence ID" value="GFX86342.1"/>
    <property type="molecule type" value="Genomic_DNA"/>
</dbReference>
<gene>
    <name evidence="8" type="primary">pol_2788</name>
    <name evidence="8" type="ORF">TNCV_2562241</name>
</gene>
<reference evidence="8" key="1">
    <citation type="submission" date="2020-08" db="EMBL/GenBank/DDBJ databases">
        <title>Multicomponent nature underlies the extraordinary mechanical properties of spider dragline silk.</title>
        <authorList>
            <person name="Kono N."/>
            <person name="Nakamura H."/>
            <person name="Mori M."/>
            <person name="Yoshida Y."/>
            <person name="Ohtoshi R."/>
            <person name="Malay A.D."/>
            <person name="Moran D.A.P."/>
            <person name="Tomita M."/>
            <person name="Numata K."/>
            <person name="Arakawa K."/>
        </authorList>
    </citation>
    <scope>NUCLEOTIDE SEQUENCE</scope>
</reference>
<feature type="region of interest" description="Disordered" evidence="6">
    <location>
        <begin position="1"/>
        <end position="23"/>
    </location>
</feature>
<evidence type="ECO:0000256" key="1">
    <source>
        <dbReference type="ARBA" id="ARBA00022490"/>
    </source>
</evidence>
<keyword evidence="7" id="KW-1133">Transmembrane helix</keyword>
<organism evidence="8 9">
    <name type="scientific">Trichonephila clavipes</name>
    <name type="common">Golden silk orbweaver</name>
    <name type="synonym">Nephila clavipes</name>
    <dbReference type="NCBI Taxonomy" id="2585209"/>
    <lineage>
        <taxon>Eukaryota</taxon>
        <taxon>Metazoa</taxon>
        <taxon>Ecdysozoa</taxon>
        <taxon>Arthropoda</taxon>
        <taxon>Chelicerata</taxon>
        <taxon>Arachnida</taxon>
        <taxon>Araneae</taxon>
        <taxon>Araneomorphae</taxon>
        <taxon>Entelegynae</taxon>
        <taxon>Araneoidea</taxon>
        <taxon>Nephilidae</taxon>
        <taxon>Trichonephila</taxon>
    </lineage>
</organism>
<dbReference type="Proteomes" id="UP000887159">
    <property type="component" value="Unassembled WGS sequence"/>
</dbReference>
<dbReference type="GO" id="GO:0043022">
    <property type="term" value="F:ribosome binding"/>
    <property type="evidence" value="ECO:0007669"/>
    <property type="project" value="TreeGrafter"/>
</dbReference>
<evidence type="ECO:0000256" key="5">
    <source>
        <dbReference type="ARBA" id="ARBA00023134"/>
    </source>
</evidence>